<sequence>MSSPGLKSSKARLTLCDNVRLSESDGFINGRSLWQPSMYNWPFLTWFSLNQCSTSFWRNNADPGEVLCCWRGEKSERRREAKTRV</sequence>
<protein>
    <submittedName>
        <fullName evidence="1">Uncharacterized protein</fullName>
    </submittedName>
</protein>
<accession>A0A8X6FNI4</accession>
<proteinExistence type="predicted"/>
<keyword evidence="2" id="KW-1185">Reference proteome</keyword>
<name>A0A8X6FNI4_TRICU</name>
<reference evidence="1" key="1">
    <citation type="submission" date="2020-07" db="EMBL/GenBank/DDBJ databases">
        <title>Multicomponent nature underlies the extraordinary mechanical properties of spider dragline silk.</title>
        <authorList>
            <person name="Kono N."/>
            <person name="Nakamura H."/>
            <person name="Mori M."/>
            <person name="Yoshida Y."/>
            <person name="Ohtoshi R."/>
            <person name="Malay A.D."/>
            <person name="Moran D.A.P."/>
            <person name="Tomita M."/>
            <person name="Numata K."/>
            <person name="Arakawa K."/>
        </authorList>
    </citation>
    <scope>NUCLEOTIDE SEQUENCE</scope>
</reference>
<gene>
    <name evidence="1" type="ORF">TNCT_221961</name>
</gene>
<organism evidence="1 2">
    <name type="scientific">Trichonephila clavata</name>
    <name type="common">Joro spider</name>
    <name type="synonym">Nephila clavata</name>
    <dbReference type="NCBI Taxonomy" id="2740835"/>
    <lineage>
        <taxon>Eukaryota</taxon>
        <taxon>Metazoa</taxon>
        <taxon>Ecdysozoa</taxon>
        <taxon>Arthropoda</taxon>
        <taxon>Chelicerata</taxon>
        <taxon>Arachnida</taxon>
        <taxon>Araneae</taxon>
        <taxon>Araneomorphae</taxon>
        <taxon>Entelegynae</taxon>
        <taxon>Araneoidea</taxon>
        <taxon>Nephilidae</taxon>
        <taxon>Trichonephila</taxon>
    </lineage>
</organism>
<evidence type="ECO:0000313" key="1">
    <source>
        <dbReference type="EMBL" id="GFQ84567.1"/>
    </source>
</evidence>
<evidence type="ECO:0000313" key="2">
    <source>
        <dbReference type="Proteomes" id="UP000887116"/>
    </source>
</evidence>
<comment type="caution">
    <text evidence="1">The sequence shown here is derived from an EMBL/GenBank/DDBJ whole genome shotgun (WGS) entry which is preliminary data.</text>
</comment>
<dbReference type="EMBL" id="BMAO01012880">
    <property type="protein sequence ID" value="GFQ84567.1"/>
    <property type="molecule type" value="Genomic_DNA"/>
</dbReference>
<dbReference type="AlphaFoldDB" id="A0A8X6FNI4"/>
<dbReference type="Proteomes" id="UP000887116">
    <property type="component" value="Unassembled WGS sequence"/>
</dbReference>